<dbReference type="AlphaFoldDB" id="A0A9P9HL61"/>
<accession>A0A9P9HL61</accession>
<evidence type="ECO:0000313" key="2">
    <source>
        <dbReference type="EMBL" id="KAH7259112.1"/>
    </source>
</evidence>
<name>A0A9P9HL61_FUSRE</name>
<evidence type="ECO:0000256" key="1">
    <source>
        <dbReference type="SAM" id="MobiDB-lite"/>
    </source>
</evidence>
<comment type="caution">
    <text evidence="2">The sequence shown here is derived from an EMBL/GenBank/DDBJ whole genome shotgun (WGS) entry which is preliminary data.</text>
</comment>
<organism evidence="2 3">
    <name type="scientific">Fusarium redolens</name>
    <dbReference type="NCBI Taxonomy" id="48865"/>
    <lineage>
        <taxon>Eukaryota</taxon>
        <taxon>Fungi</taxon>
        <taxon>Dikarya</taxon>
        <taxon>Ascomycota</taxon>
        <taxon>Pezizomycotina</taxon>
        <taxon>Sordariomycetes</taxon>
        <taxon>Hypocreomycetidae</taxon>
        <taxon>Hypocreales</taxon>
        <taxon>Nectriaceae</taxon>
        <taxon>Fusarium</taxon>
        <taxon>Fusarium redolens species complex</taxon>
    </lineage>
</organism>
<dbReference type="EMBL" id="JAGMUX010000005">
    <property type="protein sequence ID" value="KAH7259112.1"/>
    <property type="molecule type" value="Genomic_DNA"/>
</dbReference>
<dbReference type="RefSeq" id="XP_046051820.1">
    <property type="nucleotide sequence ID" value="XM_046198032.1"/>
</dbReference>
<sequence>MSTKASEKTDMVVEKPSKESEEMLAKESVKKPNMTVQGTTAPGVQAHEEAIPEVNEVRYAYRYGDGSGLPLRPGMGPPMTEEQFQELWEKKKALGDWIRSMSLEEFYARFPMYNDPKDYSWTEEEAHAMLQEDEDPELKARDERYARLYGDGSDLPLQPGMGPPETEEESEESWKKAQAEADETFDMPDEEFHAKFPEYKDLKKDYFCTEEEAWMILEGDDEDKDRNHVDEKE</sequence>
<feature type="region of interest" description="Disordered" evidence="1">
    <location>
        <begin position="1"/>
        <end position="49"/>
    </location>
</feature>
<feature type="region of interest" description="Disordered" evidence="1">
    <location>
        <begin position="149"/>
        <end position="192"/>
    </location>
</feature>
<dbReference type="OrthoDB" id="5090716at2759"/>
<dbReference type="GeneID" id="70227986"/>
<dbReference type="Proteomes" id="UP000720189">
    <property type="component" value="Unassembled WGS sequence"/>
</dbReference>
<feature type="compositionally biased region" description="Basic and acidic residues" evidence="1">
    <location>
        <begin position="1"/>
        <end position="30"/>
    </location>
</feature>
<evidence type="ECO:0000313" key="3">
    <source>
        <dbReference type="Proteomes" id="UP000720189"/>
    </source>
</evidence>
<gene>
    <name evidence="2" type="ORF">BKA55DRAFT_673481</name>
</gene>
<keyword evidence="3" id="KW-1185">Reference proteome</keyword>
<reference evidence="2" key="1">
    <citation type="journal article" date="2021" name="Nat. Commun.">
        <title>Genetic determinants of endophytism in the Arabidopsis root mycobiome.</title>
        <authorList>
            <person name="Mesny F."/>
            <person name="Miyauchi S."/>
            <person name="Thiergart T."/>
            <person name="Pickel B."/>
            <person name="Atanasova L."/>
            <person name="Karlsson M."/>
            <person name="Huettel B."/>
            <person name="Barry K.W."/>
            <person name="Haridas S."/>
            <person name="Chen C."/>
            <person name="Bauer D."/>
            <person name="Andreopoulos W."/>
            <person name="Pangilinan J."/>
            <person name="LaButti K."/>
            <person name="Riley R."/>
            <person name="Lipzen A."/>
            <person name="Clum A."/>
            <person name="Drula E."/>
            <person name="Henrissat B."/>
            <person name="Kohler A."/>
            <person name="Grigoriev I.V."/>
            <person name="Martin F.M."/>
            <person name="Hacquard S."/>
        </authorList>
    </citation>
    <scope>NUCLEOTIDE SEQUENCE</scope>
    <source>
        <strain evidence="2">MPI-CAGE-AT-0023</strain>
    </source>
</reference>
<protein>
    <submittedName>
        <fullName evidence="2">Uncharacterized protein</fullName>
    </submittedName>
</protein>
<feature type="compositionally biased region" description="Acidic residues" evidence="1">
    <location>
        <begin position="180"/>
        <end position="189"/>
    </location>
</feature>
<proteinExistence type="predicted"/>